<gene>
    <name evidence="2" type="ORF">BSP0115_LOCUS1319</name>
    <name evidence="3" type="ORF">BSP0115_LOCUS1322</name>
</gene>
<organism evidence="2">
    <name type="scientific">Bicosoecida sp. CB-2014</name>
    <dbReference type="NCBI Taxonomy" id="1486930"/>
    <lineage>
        <taxon>Eukaryota</taxon>
        <taxon>Sar</taxon>
        <taxon>Stramenopiles</taxon>
        <taxon>Bigyra</taxon>
        <taxon>Opalozoa</taxon>
        <taxon>Bicosoecida</taxon>
    </lineage>
</organism>
<proteinExistence type="predicted"/>
<dbReference type="EMBL" id="HBFS01001887">
    <property type="protein sequence ID" value="CAD8908125.1"/>
    <property type="molecule type" value="Transcribed_RNA"/>
</dbReference>
<protein>
    <submittedName>
        <fullName evidence="2">Uncharacterized protein</fullName>
    </submittedName>
</protein>
<dbReference type="EMBL" id="HBFS01001884">
    <property type="protein sequence ID" value="CAD8908122.1"/>
    <property type="molecule type" value="Transcribed_RNA"/>
</dbReference>
<feature type="compositionally biased region" description="Basic residues" evidence="1">
    <location>
        <begin position="91"/>
        <end position="102"/>
    </location>
</feature>
<accession>A0A6T6TWC4</accession>
<evidence type="ECO:0000313" key="3">
    <source>
        <dbReference type="EMBL" id="CAD8908125.1"/>
    </source>
</evidence>
<name>A0A6T6TWC4_9STRA</name>
<reference evidence="2" key="1">
    <citation type="submission" date="2021-01" db="EMBL/GenBank/DDBJ databases">
        <authorList>
            <person name="Corre E."/>
            <person name="Pelletier E."/>
            <person name="Niang G."/>
            <person name="Scheremetjew M."/>
            <person name="Finn R."/>
            <person name="Kale V."/>
            <person name="Holt S."/>
            <person name="Cochrane G."/>
            <person name="Meng A."/>
            <person name="Brown T."/>
            <person name="Cohen L."/>
        </authorList>
    </citation>
    <scope>NUCLEOTIDE SEQUENCE</scope>
    <source>
        <strain evidence="2">Ms1</strain>
    </source>
</reference>
<dbReference type="AlphaFoldDB" id="A0A6T6TWC4"/>
<sequence>MGASLSAEVDALVREKVEKKYHAAVRTGLAVTGRCRKARTERSLEGESAGRTSEPCVAEGNARSGRVGVVDAPEGRVGSSRQASDGGGLGLRRRRGRWRRRNAGVVDGGRRGVGRGRAARGDHLVLPTLP</sequence>
<evidence type="ECO:0000313" key="2">
    <source>
        <dbReference type="EMBL" id="CAD8908122.1"/>
    </source>
</evidence>
<evidence type="ECO:0000256" key="1">
    <source>
        <dbReference type="SAM" id="MobiDB-lite"/>
    </source>
</evidence>
<feature type="region of interest" description="Disordered" evidence="1">
    <location>
        <begin position="39"/>
        <end position="130"/>
    </location>
</feature>